<organism evidence="1 2">
    <name type="scientific">Candidatus Gottesmanbacteria bacterium RIFCSPHIGHO2_02_FULL_40_13</name>
    <dbReference type="NCBI Taxonomy" id="1798384"/>
    <lineage>
        <taxon>Bacteria</taxon>
        <taxon>Candidatus Gottesmaniibacteriota</taxon>
    </lineage>
</organism>
<reference evidence="1 2" key="1">
    <citation type="journal article" date="2016" name="Nat. Commun.">
        <title>Thousands of microbial genomes shed light on interconnected biogeochemical processes in an aquifer system.</title>
        <authorList>
            <person name="Anantharaman K."/>
            <person name="Brown C.T."/>
            <person name="Hug L.A."/>
            <person name="Sharon I."/>
            <person name="Castelle C.J."/>
            <person name="Probst A.J."/>
            <person name="Thomas B.C."/>
            <person name="Singh A."/>
            <person name="Wilkins M.J."/>
            <person name="Karaoz U."/>
            <person name="Brodie E.L."/>
            <person name="Williams K.H."/>
            <person name="Hubbard S.S."/>
            <person name="Banfield J.F."/>
        </authorList>
    </citation>
    <scope>NUCLEOTIDE SEQUENCE [LARGE SCALE GENOMIC DNA]</scope>
</reference>
<dbReference type="InterPro" id="IPR014729">
    <property type="entry name" value="Rossmann-like_a/b/a_fold"/>
</dbReference>
<gene>
    <name evidence="1" type="ORF">A3D03_04225</name>
</gene>
<evidence type="ECO:0000313" key="1">
    <source>
        <dbReference type="EMBL" id="OGG20934.1"/>
    </source>
</evidence>
<dbReference type="EMBL" id="MFJN01000033">
    <property type="protein sequence ID" value="OGG20934.1"/>
    <property type="molecule type" value="Genomic_DNA"/>
</dbReference>
<evidence type="ECO:0000313" key="2">
    <source>
        <dbReference type="Proteomes" id="UP000177092"/>
    </source>
</evidence>
<dbReference type="STRING" id="1798384.A3D03_04225"/>
<dbReference type="Proteomes" id="UP000177092">
    <property type="component" value="Unassembled WGS sequence"/>
</dbReference>
<dbReference type="Gene3D" id="3.40.50.620">
    <property type="entry name" value="HUPs"/>
    <property type="match status" value="1"/>
</dbReference>
<dbReference type="AlphaFoldDB" id="A0A1F6A8N6"/>
<name>A0A1F6A8N6_9BACT</name>
<accession>A0A1F6A8N6</accession>
<dbReference type="SUPFAM" id="SSF52402">
    <property type="entry name" value="Adenine nucleotide alpha hydrolases-like"/>
    <property type="match status" value="1"/>
</dbReference>
<comment type="caution">
    <text evidence="1">The sequence shown here is derived from an EMBL/GenBank/DDBJ whole genome shotgun (WGS) entry which is preliminary data.</text>
</comment>
<sequence length="456" mass="53591">MKQNGIIHIRRNIIHNGVEIQVDRKTYYLTYPAIIWREFPEVYRQTFADSVSYFFTRHLSFVDGNKLQYDFPPPVTEPFFLKGLLNSLPDTVLVEGNSTTMSSLMKKLYNSQFNTQFTGRPRFARFKNVNRNSWTRAVIPFSFGKDSLLTFALAQELGIKPYPVFFREPRSPYENKHKSKLAQKFYNEFDIDINIFPVAAGWLRQIEDLYWGWDLLLTQYTLLLIPFIFGIRSRYLFWGNEQSCNETLIDPEGFIINPVYEQSHDWLLLSNAMAKVMGCNAIMASLVEPIHEIAIMKILHFRFPEIAKFQMSCFADEKEAKNRRWCGVCSKCARMYIFMMALGINPQKVGFTEKMLSIRKKSLFAVFSGQNHVKDSAYDQSAAARDEQLLAFRLAYRRNVKGELMDEYKKLYQAEGKEREEELRQKYFGIHTTTTLTYELKKPLLRIFEDELRDLR</sequence>
<proteinExistence type="predicted"/>
<protein>
    <submittedName>
        <fullName evidence="1">Uncharacterized protein</fullName>
    </submittedName>
</protein>